<dbReference type="InterPro" id="IPR001867">
    <property type="entry name" value="OmpR/PhoB-type_DNA-bd"/>
</dbReference>
<dbReference type="SMART" id="SM00862">
    <property type="entry name" value="Trans_reg_C"/>
    <property type="match status" value="1"/>
</dbReference>
<evidence type="ECO:0000313" key="8">
    <source>
        <dbReference type="EMBL" id="TDV57801.1"/>
    </source>
</evidence>
<proteinExistence type="inferred from homology"/>
<dbReference type="CDD" id="cd15831">
    <property type="entry name" value="BTAD"/>
    <property type="match status" value="1"/>
</dbReference>
<dbReference type="Gene3D" id="3.40.50.300">
    <property type="entry name" value="P-loop containing nucleotide triphosphate hydrolases"/>
    <property type="match status" value="1"/>
</dbReference>
<dbReference type="InterPro" id="IPR027417">
    <property type="entry name" value="P-loop_NTPase"/>
</dbReference>
<dbReference type="SMART" id="SM01043">
    <property type="entry name" value="BTAD"/>
    <property type="match status" value="1"/>
</dbReference>
<feature type="domain" description="OmpR/PhoB-type" evidence="7">
    <location>
        <begin position="1"/>
        <end position="101"/>
    </location>
</feature>
<evidence type="ECO:0000256" key="2">
    <source>
        <dbReference type="ARBA" id="ARBA00023015"/>
    </source>
</evidence>
<dbReference type="Proteomes" id="UP000294927">
    <property type="component" value="Unassembled WGS sequence"/>
</dbReference>
<dbReference type="InterPro" id="IPR005158">
    <property type="entry name" value="BTAD"/>
</dbReference>
<protein>
    <submittedName>
        <fullName evidence="8">DNA-binding SARP family transcriptional activator</fullName>
    </submittedName>
</protein>
<dbReference type="GO" id="GO:0003677">
    <property type="term" value="F:DNA binding"/>
    <property type="evidence" value="ECO:0007669"/>
    <property type="project" value="UniProtKB-UniRule"/>
</dbReference>
<feature type="region of interest" description="Disordered" evidence="6">
    <location>
        <begin position="259"/>
        <end position="278"/>
    </location>
</feature>
<keyword evidence="2" id="KW-0805">Transcription regulation</keyword>
<dbReference type="PRINTS" id="PR00364">
    <property type="entry name" value="DISEASERSIST"/>
</dbReference>
<gene>
    <name evidence="8" type="ORF">CLV71_101674</name>
</gene>
<keyword evidence="4" id="KW-0804">Transcription</keyword>
<dbReference type="EMBL" id="SOCP01000001">
    <property type="protein sequence ID" value="TDV57801.1"/>
    <property type="molecule type" value="Genomic_DNA"/>
</dbReference>
<dbReference type="GO" id="GO:0000160">
    <property type="term" value="P:phosphorelay signal transduction system"/>
    <property type="evidence" value="ECO:0007669"/>
    <property type="project" value="InterPro"/>
</dbReference>
<dbReference type="InterPro" id="IPR011990">
    <property type="entry name" value="TPR-like_helical_dom_sf"/>
</dbReference>
<dbReference type="SUPFAM" id="SSF52540">
    <property type="entry name" value="P-loop containing nucleoside triphosphate hydrolases"/>
    <property type="match status" value="1"/>
</dbReference>
<evidence type="ECO:0000259" key="7">
    <source>
        <dbReference type="PROSITE" id="PS51755"/>
    </source>
</evidence>
<accession>A0A4V3FV60</accession>
<dbReference type="PANTHER" id="PTHR35807">
    <property type="entry name" value="TRANSCRIPTIONAL REGULATOR REDD-RELATED"/>
    <property type="match status" value="1"/>
</dbReference>
<dbReference type="InterPro" id="IPR036388">
    <property type="entry name" value="WH-like_DNA-bd_sf"/>
</dbReference>
<dbReference type="SUPFAM" id="SSF46894">
    <property type="entry name" value="C-terminal effector domain of the bipartite response regulators"/>
    <property type="match status" value="1"/>
</dbReference>
<comment type="caution">
    <text evidence="8">The sequence shown here is derived from an EMBL/GenBank/DDBJ whole genome shotgun (WGS) entry which is preliminary data.</text>
</comment>
<comment type="similarity">
    <text evidence="1">Belongs to the AfsR/DnrI/RedD regulatory family.</text>
</comment>
<organism evidence="8 9">
    <name type="scientific">Actinophytocola oryzae</name>
    <dbReference type="NCBI Taxonomy" id="502181"/>
    <lineage>
        <taxon>Bacteria</taxon>
        <taxon>Bacillati</taxon>
        <taxon>Actinomycetota</taxon>
        <taxon>Actinomycetes</taxon>
        <taxon>Pseudonocardiales</taxon>
        <taxon>Pseudonocardiaceae</taxon>
    </lineage>
</organism>
<dbReference type="Pfam" id="PF00486">
    <property type="entry name" value="Trans_reg_C"/>
    <property type="match status" value="1"/>
</dbReference>
<feature type="compositionally biased region" description="Pro residues" evidence="6">
    <location>
        <begin position="1048"/>
        <end position="1061"/>
    </location>
</feature>
<evidence type="ECO:0000256" key="5">
    <source>
        <dbReference type="PROSITE-ProRule" id="PRU01091"/>
    </source>
</evidence>
<sequence length="1061" mass="113626">MVGVVRVQVLGPLRAWHDGGEIDLGPPGRRAVLGLLALAGGEAVTIRDLVDALWADRPPRSALNVLQTHVKHLRRLMEPDRPPRGSSQVLPRLGGGYAVNRDAVDVDLLHVRGLVAEASAVHRDGDTARVTELLGKVLRLWRGRPLADLPFLAKNPTVVALVAERRKLVARYGDAMIASGAAADALPDLTEAAEEQPLDEPAQARLISAYHAVGQRAAAFRLYHEVRDRLVEELGVDPGPELRAAHTALLADDHDTEVTAAPRPTHRTPKQLPAQPHGFTGRTTQLSTLDALLPGTQTVGAPAIVAISGTAGVGKTALAVHWAHRVRDRFPDGQLYANLLGHAPGSPAPPVEILARFLSALGIAADRVPTDQETASALYRTLTTDRKMLVLLDNAACPEQVRPLLPSGAGCLVVVTGRETMGGLVATSGARTLTLDVLSGDDAIELLAHVLGPERVRAEHAAAVEFAELCVHLPLALRIAAANLAGSPWRGVSEYVAELRTGNLLAALAMRGDEHTAVRTAFGLSYTALPDAARRVFRLLSLAPGTDVSAEAVAVLSEVDLARATDVLERLTAAHLVEHHARGRYRFHDLLRRYAAEQAEREESAAGREAAVARLYDWYLRTVDGAAGRLYPHMLRLPVPESDGDLPSEFAQPAGASGWLDTELANLVAAIRHAGPHPVAWQLADALRGFFWMSMRRMEWHAAAEAALAAADAAGDPRARAAARLNLADLHFRQSRYAPAVRHYTHALLLAHQAGWQAAEAAVLGNLGLVYWRSGRLTAAARRFARGLALSRSIGQRAGEAVALGNLGLVAWRLGRLAEAQEHFGEALRQCRRIGSVYGEAISLANLGRARRVAGHPVEATELLITALALYREAGNRSGEAETHGHLAAAYAELGRRDEAFEHCRAGLTMARETGDPRLETEVLTTFATVHHRYGHREDAIRHFGEALALIRTTGDRYPEVDALVGLATATGDAEHARHALALGEREGYRALRGQALTALAEILLAGGRPADAAAHAGLALAVHRETGHRLGERRALAVLSRAAPTTGRPPCPPPSSARRD</sequence>
<dbReference type="PANTHER" id="PTHR35807:SF1">
    <property type="entry name" value="TRANSCRIPTIONAL REGULATOR REDD"/>
    <property type="match status" value="1"/>
</dbReference>
<dbReference type="InterPro" id="IPR016032">
    <property type="entry name" value="Sig_transdc_resp-reg_C-effctor"/>
</dbReference>
<dbReference type="GO" id="GO:0006355">
    <property type="term" value="P:regulation of DNA-templated transcription"/>
    <property type="evidence" value="ECO:0007669"/>
    <property type="project" value="InterPro"/>
</dbReference>
<dbReference type="GO" id="GO:0043531">
    <property type="term" value="F:ADP binding"/>
    <property type="evidence" value="ECO:0007669"/>
    <property type="project" value="InterPro"/>
</dbReference>
<evidence type="ECO:0000256" key="3">
    <source>
        <dbReference type="ARBA" id="ARBA00023125"/>
    </source>
</evidence>
<dbReference type="PROSITE" id="PS51755">
    <property type="entry name" value="OMPR_PHOB"/>
    <property type="match status" value="1"/>
</dbReference>
<dbReference type="RefSeq" id="WP_243866195.1">
    <property type="nucleotide sequence ID" value="NZ_SOCP01000001.1"/>
</dbReference>
<dbReference type="Pfam" id="PF03704">
    <property type="entry name" value="BTAD"/>
    <property type="match status" value="1"/>
</dbReference>
<dbReference type="InterPro" id="IPR019734">
    <property type="entry name" value="TPR_rpt"/>
</dbReference>
<dbReference type="Gene3D" id="1.25.40.10">
    <property type="entry name" value="Tetratricopeptide repeat domain"/>
    <property type="match status" value="2"/>
</dbReference>
<dbReference type="InterPro" id="IPR051677">
    <property type="entry name" value="AfsR-DnrI-RedD_regulator"/>
</dbReference>
<reference evidence="8 9" key="1">
    <citation type="submission" date="2019-03" db="EMBL/GenBank/DDBJ databases">
        <title>Genomic Encyclopedia of Archaeal and Bacterial Type Strains, Phase II (KMG-II): from individual species to whole genera.</title>
        <authorList>
            <person name="Goeker M."/>
        </authorList>
    </citation>
    <scope>NUCLEOTIDE SEQUENCE [LARGE SCALE GENOMIC DNA]</scope>
    <source>
        <strain evidence="8 9">DSM 45499</strain>
    </source>
</reference>
<feature type="DNA-binding region" description="OmpR/PhoB-type" evidence="5">
    <location>
        <begin position="1"/>
        <end position="101"/>
    </location>
</feature>
<dbReference type="AlphaFoldDB" id="A0A4V3FV60"/>
<evidence type="ECO:0000256" key="4">
    <source>
        <dbReference type="ARBA" id="ARBA00023163"/>
    </source>
</evidence>
<evidence type="ECO:0000256" key="6">
    <source>
        <dbReference type="SAM" id="MobiDB-lite"/>
    </source>
</evidence>
<evidence type="ECO:0000313" key="9">
    <source>
        <dbReference type="Proteomes" id="UP000294927"/>
    </source>
</evidence>
<keyword evidence="3 5" id="KW-0238">DNA-binding</keyword>
<name>A0A4V3FV60_9PSEU</name>
<dbReference type="SUPFAM" id="SSF48452">
    <property type="entry name" value="TPR-like"/>
    <property type="match status" value="3"/>
</dbReference>
<feature type="region of interest" description="Disordered" evidence="6">
    <location>
        <begin position="1042"/>
        <end position="1061"/>
    </location>
</feature>
<dbReference type="Pfam" id="PF13424">
    <property type="entry name" value="TPR_12"/>
    <property type="match status" value="3"/>
</dbReference>
<dbReference type="Gene3D" id="1.10.10.10">
    <property type="entry name" value="Winged helix-like DNA-binding domain superfamily/Winged helix DNA-binding domain"/>
    <property type="match status" value="2"/>
</dbReference>
<keyword evidence="9" id="KW-1185">Reference proteome</keyword>
<evidence type="ECO:0000256" key="1">
    <source>
        <dbReference type="ARBA" id="ARBA00005820"/>
    </source>
</evidence>
<dbReference type="SMART" id="SM00028">
    <property type="entry name" value="TPR"/>
    <property type="match status" value="7"/>
</dbReference>